<dbReference type="InterPro" id="IPR050483">
    <property type="entry name" value="CoA-transferase_III_domain"/>
</dbReference>
<name>A0A848EHP4_9PROT</name>
<dbReference type="Gene3D" id="3.30.1540.10">
    <property type="entry name" value="formyl-coa transferase, domain 3"/>
    <property type="match status" value="1"/>
</dbReference>
<dbReference type="GO" id="GO:0008410">
    <property type="term" value="F:CoA-transferase activity"/>
    <property type="evidence" value="ECO:0007669"/>
    <property type="project" value="TreeGrafter"/>
</dbReference>
<dbReference type="PANTHER" id="PTHR48207:SF3">
    <property type="entry name" value="SUCCINATE--HYDROXYMETHYLGLUTARATE COA-TRANSFERASE"/>
    <property type="match status" value="1"/>
</dbReference>
<evidence type="ECO:0000256" key="2">
    <source>
        <dbReference type="SAM" id="MobiDB-lite"/>
    </source>
</evidence>
<feature type="region of interest" description="Disordered" evidence="2">
    <location>
        <begin position="344"/>
        <end position="384"/>
    </location>
</feature>
<sequence length="384" mass="42485">MTGDLEGILVVSLEQAIAAPFASCRLAMAGARVIKVERREGDFARRYDRYALGQSAYFSWLNHGKEAMTVGLRDAADRDLLLRMLERADVFIQNLSPGAVERYGLGDEELVRRNPRLVTCSISGYGAEGPYRDMKAYDLLVQAESGLCSVTGTAEAEARVGISIVDIATGMYAYQAILQALHARHRTGRGRPIRISMFDCIADWMNVPYLQWAYGGYAQERTGLHHPTITPYGAYRCADGTLFVAVQNEGEWERFCAEVLLRPGMAKDARFATTTLRAANRATLDSEITAIFRDLPRDTLIQRCEAGRIAYARMNGLPELAEHPQARFMDVMLAEGPLRMLVPPGTPAGTTIPARRVPSVGEHDEPIRREFAPVKSSQPEDALT</sequence>
<dbReference type="PANTHER" id="PTHR48207">
    <property type="entry name" value="SUCCINATE--HYDROXYMETHYLGLUTARATE COA-TRANSFERASE"/>
    <property type="match status" value="1"/>
</dbReference>
<dbReference type="InterPro" id="IPR003673">
    <property type="entry name" value="CoA-Trfase_fam_III"/>
</dbReference>
<evidence type="ECO:0000313" key="3">
    <source>
        <dbReference type="EMBL" id="NMJ43506.1"/>
    </source>
</evidence>
<dbReference type="AlphaFoldDB" id="A0A848EHP4"/>
<gene>
    <name evidence="3" type="ORF">GWK16_19830</name>
</gene>
<evidence type="ECO:0000313" key="4">
    <source>
        <dbReference type="Proteomes" id="UP000548582"/>
    </source>
</evidence>
<organism evidence="3 4">
    <name type="scientific">Neoroseomonas marina</name>
    <dbReference type="NCBI Taxonomy" id="1232220"/>
    <lineage>
        <taxon>Bacteria</taxon>
        <taxon>Pseudomonadati</taxon>
        <taxon>Pseudomonadota</taxon>
        <taxon>Alphaproteobacteria</taxon>
        <taxon>Acetobacterales</taxon>
        <taxon>Acetobacteraceae</taxon>
        <taxon>Neoroseomonas</taxon>
    </lineage>
</organism>
<dbReference type="Pfam" id="PF02515">
    <property type="entry name" value="CoA_transf_3"/>
    <property type="match status" value="1"/>
</dbReference>
<dbReference type="InterPro" id="IPR044855">
    <property type="entry name" value="CoA-Trfase_III_dom3_sf"/>
</dbReference>
<dbReference type="SUPFAM" id="SSF89796">
    <property type="entry name" value="CoA-transferase family III (CaiB/BaiF)"/>
    <property type="match status" value="1"/>
</dbReference>
<evidence type="ECO:0000256" key="1">
    <source>
        <dbReference type="ARBA" id="ARBA00022679"/>
    </source>
</evidence>
<proteinExistence type="predicted"/>
<dbReference type="EMBL" id="JABBKX010000008">
    <property type="protein sequence ID" value="NMJ43506.1"/>
    <property type="molecule type" value="Genomic_DNA"/>
</dbReference>
<feature type="compositionally biased region" description="Basic and acidic residues" evidence="2">
    <location>
        <begin position="361"/>
        <end position="372"/>
    </location>
</feature>
<dbReference type="Proteomes" id="UP000548582">
    <property type="component" value="Unassembled WGS sequence"/>
</dbReference>
<keyword evidence="1 3" id="KW-0808">Transferase</keyword>
<comment type="caution">
    <text evidence="3">The sequence shown here is derived from an EMBL/GenBank/DDBJ whole genome shotgun (WGS) entry which is preliminary data.</text>
</comment>
<dbReference type="InterPro" id="IPR023606">
    <property type="entry name" value="CoA-Trfase_III_dom_1_sf"/>
</dbReference>
<protein>
    <submittedName>
        <fullName evidence="3">CoA transferase</fullName>
    </submittedName>
</protein>
<keyword evidence="4" id="KW-1185">Reference proteome</keyword>
<reference evidence="3 4" key="1">
    <citation type="submission" date="2020-03" db="EMBL/GenBank/DDBJ databases">
        <authorList>
            <person name="Sun Q."/>
        </authorList>
    </citation>
    <scope>NUCLEOTIDE SEQUENCE [LARGE SCALE GENOMIC DNA]</scope>
    <source>
        <strain evidence="3 4">JC162</strain>
    </source>
</reference>
<accession>A0A848EHP4</accession>
<feature type="compositionally biased region" description="Polar residues" evidence="2">
    <location>
        <begin position="375"/>
        <end position="384"/>
    </location>
</feature>
<dbReference type="Gene3D" id="3.40.50.10540">
    <property type="entry name" value="Crotonobetainyl-coa:carnitine coa-transferase, domain 1"/>
    <property type="match status" value="1"/>
</dbReference>
<dbReference type="RefSeq" id="WP_170055701.1">
    <property type="nucleotide sequence ID" value="NZ_JABBKX010000008.1"/>
</dbReference>